<comment type="caution">
    <text evidence="2">The sequence shown here is derived from an EMBL/GenBank/DDBJ whole genome shotgun (WGS) entry which is preliminary data.</text>
</comment>
<dbReference type="InterPro" id="IPR051830">
    <property type="entry name" value="NOTCH_homolog"/>
</dbReference>
<evidence type="ECO:0000259" key="1">
    <source>
        <dbReference type="SMART" id="SM00181"/>
    </source>
</evidence>
<feature type="domain" description="EGF-like" evidence="1">
    <location>
        <begin position="1347"/>
        <end position="1383"/>
    </location>
</feature>
<dbReference type="PANTHER" id="PTHR24033">
    <property type="entry name" value="EGF-LIKE DOMAIN-CONTAINING PROTEIN"/>
    <property type="match status" value="1"/>
</dbReference>
<feature type="domain" description="EGF-like" evidence="1">
    <location>
        <begin position="1085"/>
        <end position="1122"/>
    </location>
</feature>
<accession>A0A081A9Q0</accession>
<feature type="domain" description="EGF-like" evidence="1">
    <location>
        <begin position="1309"/>
        <end position="1345"/>
    </location>
</feature>
<dbReference type="InterPro" id="IPR000742">
    <property type="entry name" value="EGF"/>
</dbReference>
<feature type="domain" description="EGF-like" evidence="1">
    <location>
        <begin position="1385"/>
        <end position="1420"/>
    </location>
</feature>
<feature type="domain" description="EGF-like" evidence="1">
    <location>
        <begin position="974"/>
        <end position="1009"/>
    </location>
</feature>
<feature type="domain" description="EGF-like" evidence="1">
    <location>
        <begin position="1199"/>
        <end position="1234"/>
    </location>
</feature>
<protein>
    <recommendedName>
        <fullName evidence="1">EGF-like domain-containing protein</fullName>
    </recommendedName>
</protein>
<feature type="domain" description="EGF-like" evidence="1">
    <location>
        <begin position="824"/>
        <end position="860"/>
    </location>
</feature>
<feature type="domain" description="EGF-like" evidence="1">
    <location>
        <begin position="883"/>
        <end position="935"/>
    </location>
</feature>
<evidence type="ECO:0000313" key="2">
    <source>
        <dbReference type="EMBL" id="ETO75611.1"/>
    </source>
</evidence>
<feature type="domain" description="EGF-like" evidence="1">
    <location>
        <begin position="1273"/>
        <end position="1307"/>
    </location>
</feature>
<evidence type="ECO:0000313" key="3">
    <source>
        <dbReference type="Proteomes" id="UP000028582"/>
    </source>
</evidence>
<dbReference type="Proteomes" id="UP000028582">
    <property type="component" value="Unassembled WGS sequence"/>
</dbReference>
<gene>
    <name evidence="2" type="ORF">F444_08830</name>
</gene>
<dbReference type="EMBL" id="ANJA01001643">
    <property type="protein sequence ID" value="ETO75611.1"/>
    <property type="molecule type" value="Genomic_DNA"/>
</dbReference>
<reference evidence="2 3" key="1">
    <citation type="submission" date="2013-11" db="EMBL/GenBank/DDBJ databases">
        <title>The Genome Sequence of Phytophthora parasitica P1976.</title>
        <authorList>
            <consortium name="The Broad Institute Genomics Platform"/>
            <person name="Russ C."/>
            <person name="Tyler B."/>
            <person name="Panabieres F."/>
            <person name="Shan W."/>
            <person name="Tripathy S."/>
            <person name="Grunwald N."/>
            <person name="Machado M."/>
            <person name="Johnson C.S."/>
            <person name="Walker B."/>
            <person name="Young S."/>
            <person name="Zeng Q."/>
            <person name="Gargeya S."/>
            <person name="Fitzgerald M."/>
            <person name="Haas B."/>
            <person name="Abouelleil A."/>
            <person name="Allen A.W."/>
            <person name="Alvarado L."/>
            <person name="Arachchi H.M."/>
            <person name="Berlin A.M."/>
            <person name="Chapman S.B."/>
            <person name="Gainer-Dewar J."/>
            <person name="Goldberg J."/>
            <person name="Griggs A."/>
            <person name="Gujja S."/>
            <person name="Hansen M."/>
            <person name="Howarth C."/>
            <person name="Imamovic A."/>
            <person name="Ireland A."/>
            <person name="Larimer J."/>
            <person name="McCowan C."/>
            <person name="Murphy C."/>
            <person name="Pearson M."/>
            <person name="Poon T.W."/>
            <person name="Priest M."/>
            <person name="Roberts A."/>
            <person name="Saif S."/>
            <person name="Shea T."/>
            <person name="Sisk P."/>
            <person name="Sykes S."/>
            <person name="Wortman J."/>
            <person name="Nusbaum C."/>
            <person name="Birren B."/>
        </authorList>
    </citation>
    <scope>NUCLEOTIDE SEQUENCE [LARGE SCALE GENOMIC DNA]</scope>
    <source>
        <strain evidence="2 3">P1976</strain>
    </source>
</reference>
<feature type="domain" description="EGF-like" evidence="1">
    <location>
        <begin position="1011"/>
        <end position="1046"/>
    </location>
</feature>
<feature type="domain" description="EGF-like" evidence="1">
    <location>
        <begin position="1048"/>
        <end position="1083"/>
    </location>
</feature>
<sequence>FAQVTYIPAEDLQDQLLNTADIAPDMLIAVASSYSALDDDSIGVGGTTSPNTTVLASILIVPSFANDSTSVFESTGNQSEPTPRGELSGRTQLMYNCTSATDLWNLLEDPNVVKLEDFQQFQSNTSNTVGSSSGSSANASAPREIIAVAVVQIENCSEIERSSRGRPVVLNSFFGTTFQNSTPTYLYTNSSVVLGNASGSAFLQLGECRLRLEMTRATLPEVYPQCKIRFQSTDLETMLSEHPTAVDANNASTKEQPPSRHLNDANSFGFVKDPSCTTQCGAGDLDIAHCYAPTLDGQLTSVPCIMQFYTKNIYCNNDCGDQTGYPYYLPALDVSQCYSCYSASTCPADYLANSVGCCRILACPAITDPTLSSPKRFTLNLQPDGITITRPSMPVYSSGDCSDPTNPSSDCCRITCENCFVNMSITSFYADVDVYVSEYFTASEMKLAGNSAIKFKVVSPQGCKVTSKTFVSWGFSPVVVPLGATGFFFKVSFSVDLTGEIYVKPHGTSVEFGATIQVIRLTAGSVNFDDFVDKQIVFQGGEDIRKNGVDIIAELSLGPTLEVGITFLQLATIGVKTGIIKFVRLESAVKYPEQFAALTTSYLDASSKYRGGDCTKPHFMEYRGQYGYKPLEIKFFAAITIPWVPDWIDERPLIQLDPGFSKTMYSGCISSKYDAIMQLTTAANAVTSATVAQVSSALQKVLMWALKIPDIDPNYLKVTIYTSGQISIAIAVPPSVADKYLTQSDLETQFYLVARTASFADSVSKFVGLSVVSQCESGFWGAACLNLCTSPNCAIVTCNAATGAVISCPMCKPGYWGSPTCSNTCSLPQNCRPGTVSCDFTGRATSCTVCNDGWWGLTCTNKCASARCGASAISCKLDGTITWCSSCNPQYWGSPTCSNVCISAHCPAYSASCDYQGNALSCTSCDPGWWGQTCSKQCISPNCKTGSGSCDSEGIVLSCSSCDDGWWGQTCSDQCTSLNCKAGNVTCDDEGETISCSECEEGWWGSTCSNECTSMSCIAGNASCDSEGIVILCSACETGWWGQTCGDQCTALNCKTGTVTCDSNGNTISCGECKDNWWGQTCDNACTSPRCENDTITCNYDDGSVTWCGSCNTGYWGFPTCDNTCESSHCSAGSATCDYEGNVVSCDSCEIGWWGRSCSDRCVALHCTNDTVSCDSNDGTVSNCSSCEDGYYGSTCENECELPEHCAISKCEQQEGGDVECLSCEDGYYGPNCESTCTILEKCQTSRCDKESGEDVECVVCDDGYYDPSCASECSVPDHCESSRCDSSGEVTQCLTCTTGWWHAMCREQCLSSHCIVGAATCNIDDGAVTSCNSCEDGRWGTTCDNQCTSLNCVAGSISCNDTDGAVTSCDGCEDGYWGPICENTCRLQDHCTSTRCDQSTGTEIKCTECDDGWKGNLCDTNSTTTGSSSANTATQSNASPSYRWTGFGALWLPSFIVFMPLWVV</sequence>
<feature type="non-terminal residue" evidence="2">
    <location>
        <position position="1"/>
    </location>
</feature>
<feature type="domain" description="EGF-like" evidence="1">
    <location>
        <begin position="1161"/>
        <end position="1197"/>
    </location>
</feature>
<proteinExistence type="predicted"/>
<feature type="domain" description="EGF-like" evidence="1">
    <location>
        <begin position="774"/>
        <end position="822"/>
    </location>
</feature>
<dbReference type="OrthoDB" id="100663at2759"/>
<organism evidence="2 3">
    <name type="scientific">Phytophthora nicotianae P1976</name>
    <dbReference type="NCBI Taxonomy" id="1317066"/>
    <lineage>
        <taxon>Eukaryota</taxon>
        <taxon>Sar</taxon>
        <taxon>Stramenopiles</taxon>
        <taxon>Oomycota</taxon>
        <taxon>Peronosporomycetes</taxon>
        <taxon>Peronosporales</taxon>
        <taxon>Peronosporaceae</taxon>
        <taxon>Phytophthora</taxon>
    </lineage>
</organism>
<dbReference type="PANTHER" id="PTHR24033:SF225">
    <property type="entry name" value="EGF-LIKE DOMAIN-CONTAINING PROTEIN"/>
    <property type="match status" value="1"/>
</dbReference>
<feature type="domain" description="EGF-like" evidence="1">
    <location>
        <begin position="1124"/>
        <end position="1159"/>
    </location>
</feature>
<feature type="domain" description="EGF-like" evidence="1">
    <location>
        <begin position="937"/>
        <end position="972"/>
    </location>
</feature>
<feature type="domain" description="EGF-like" evidence="1">
    <location>
        <begin position="1236"/>
        <end position="1271"/>
    </location>
</feature>
<dbReference type="SMART" id="SM00181">
    <property type="entry name" value="EGF"/>
    <property type="match status" value="16"/>
</dbReference>
<name>A0A081A9Q0_PHYNI</name>